<evidence type="ECO:0000256" key="2">
    <source>
        <dbReference type="SAM" id="Phobius"/>
    </source>
</evidence>
<dbReference type="Proteomes" id="UP001154400">
    <property type="component" value="Chromosome"/>
</dbReference>
<keyword evidence="2" id="KW-0472">Membrane</keyword>
<name>A0A3S5Y9C0_RHOH1</name>
<sequence length="195" mass="20304">MSEPENPNTDQNEPHPSEKRSPALIATAVALPVALVIGVIVAAAIAGRSPVKEDVGLGPVEAPAAQSTECTTLMNDLPENLGDYTRAELRDPAPEATAAWQPDEGEPVVMRCGLPRPPEFDQASPLSVVDGVQWFEISGASQGIEASTWYAVDRGVYVALTVPNGSGPTPLQDASAAVSEALPQKPLDPAPVPNP</sequence>
<reference evidence="3" key="1">
    <citation type="journal article" date="2010" name="PLoS Genet.">
        <title>The genome of a pathogenic rhodococcus: cooptive virulence underpinned by key gene acquisitions.</title>
        <authorList>
            <person name="Letek M."/>
            <person name="Gonzalez P."/>
            <person name="Macarthur I."/>
            <person name="Rodriguez H."/>
            <person name="Freeman T.C."/>
            <person name="Valero-Rello A."/>
            <person name="Blanco M."/>
            <person name="Buckley T."/>
            <person name="Cherevach I."/>
            <person name="Fahey R."/>
            <person name="Hapeshi A."/>
            <person name="Holdstock J."/>
            <person name="Leadon D."/>
            <person name="Navas J."/>
            <person name="Ocampo A."/>
            <person name="Quail M.A."/>
            <person name="Sanders M."/>
            <person name="Scortti M.M."/>
            <person name="Prescott J.F."/>
            <person name="Fogarty U."/>
            <person name="Meijer W.G."/>
            <person name="Parkhill J."/>
            <person name="Bentley S.D."/>
            <person name="Vazquez-Boland J.A."/>
        </authorList>
    </citation>
    <scope>NUCLEOTIDE SEQUENCE [LARGE SCALE GENOMIC DNA]</scope>
    <source>
        <strain evidence="3 4">103S</strain>
    </source>
</reference>
<dbReference type="RefSeq" id="WP_013416599.1">
    <property type="nucleotide sequence ID" value="NC_014659.1"/>
</dbReference>
<evidence type="ECO:0000313" key="3">
    <source>
        <dbReference type="EMBL" id="CBH49131.1"/>
    </source>
</evidence>
<dbReference type="InterPro" id="IPR021903">
    <property type="entry name" value="DUF3515"/>
</dbReference>
<dbReference type="KEGG" id="req:REQ_31270"/>
<feature type="compositionally biased region" description="Pro residues" evidence="1">
    <location>
        <begin position="186"/>
        <end position="195"/>
    </location>
</feature>
<feature type="region of interest" description="Disordered" evidence="1">
    <location>
        <begin position="165"/>
        <end position="195"/>
    </location>
</feature>
<feature type="transmembrane region" description="Helical" evidence="2">
    <location>
        <begin position="23"/>
        <end position="46"/>
    </location>
</feature>
<accession>A0A3S5Y9C0</accession>
<dbReference type="EMBL" id="FN563149">
    <property type="protein sequence ID" value="CBH49131.1"/>
    <property type="molecule type" value="Genomic_DNA"/>
</dbReference>
<evidence type="ECO:0000256" key="1">
    <source>
        <dbReference type="SAM" id="MobiDB-lite"/>
    </source>
</evidence>
<gene>
    <name evidence="3" type="ordered locus">REQ_31270</name>
</gene>
<proteinExistence type="predicted"/>
<dbReference type="Pfam" id="PF12028">
    <property type="entry name" value="DUF3515"/>
    <property type="match status" value="1"/>
</dbReference>
<evidence type="ECO:0000313" key="4">
    <source>
        <dbReference type="Proteomes" id="UP000006892"/>
    </source>
</evidence>
<protein>
    <submittedName>
        <fullName evidence="3">Membrane protein</fullName>
    </submittedName>
</protein>
<organism evidence="3">
    <name type="scientific">Rhodococcus hoagii (strain 103S)</name>
    <name type="common">Rhodococcus equi</name>
    <dbReference type="NCBI Taxonomy" id="685727"/>
    <lineage>
        <taxon>Bacteria</taxon>
        <taxon>Bacillati</taxon>
        <taxon>Actinomycetota</taxon>
        <taxon>Actinomycetes</taxon>
        <taxon>Mycobacteriales</taxon>
        <taxon>Nocardiaceae</taxon>
        <taxon>Prescottella</taxon>
    </lineage>
</organism>
<dbReference type="AlphaFoldDB" id="A0A3S5Y9C0"/>
<keyword evidence="2" id="KW-0812">Transmembrane</keyword>
<keyword evidence="2" id="KW-1133">Transmembrane helix</keyword>